<comment type="caution">
    <text evidence="2">The sequence shown here is derived from an EMBL/GenBank/DDBJ whole genome shotgun (WGS) entry which is preliminary data.</text>
</comment>
<reference evidence="2" key="1">
    <citation type="submission" date="2023-03" db="EMBL/GenBank/DDBJ databases">
        <title>Massive genome expansion in bonnet fungi (Mycena s.s.) driven by repeated elements and novel gene families across ecological guilds.</title>
        <authorList>
            <consortium name="Lawrence Berkeley National Laboratory"/>
            <person name="Harder C.B."/>
            <person name="Miyauchi S."/>
            <person name="Viragh M."/>
            <person name="Kuo A."/>
            <person name="Thoen E."/>
            <person name="Andreopoulos B."/>
            <person name="Lu D."/>
            <person name="Skrede I."/>
            <person name="Drula E."/>
            <person name="Henrissat B."/>
            <person name="Morin E."/>
            <person name="Kohler A."/>
            <person name="Barry K."/>
            <person name="LaButti K."/>
            <person name="Morin E."/>
            <person name="Salamov A."/>
            <person name="Lipzen A."/>
            <person name="Mereny Z."/>
            <person name="Hegedus B."/>
            <person name="Baldrian P."/>
            <person name="Stursova M."/>
            <person name="Weitz H."/>
            <person name="Taylor A."/>
            <person name="Grigoriev I.V."/>
            <person name="Nagy L.G."/>
            <person name="Martin F."/>
            <person name="Kauserud H."/>
        </authorList>
    </citation>
    <scope>NUCLEOTIDE SEQUENCE</scope>
    <source>
        <strain evidence="2">9144</strain>
    </source>
</reference>
<evidence type="ECO:0000313" key="2">
    <source>
        <dbReference type="EMBL" id="KAJ7226963.1"/>
    </source>
</evidence>
<dbReference type="AlphaFoldDB" id="A0AAD7E3P8"/>
<sequence length="401" mass="44152">MDSLSAAEKKRKAAERKAYANSRGAKRGAIGGKHDFIFKQDTPILDPEAPNEGLYVLVQTGTCRRAVLTLIYGNKPAQPTVPCCDICCPELLDQTRPGKPLAVPRQSSVKRGEVNRDLQLVLHNWRISIKKRDFPGALYSAAAIMRDETIALLASVGPLGSQAHLAKVLAGQWTWWDKYGAELYTCLAAQVIPPLKELLKKPRVKRGAGGEPEESSATKRRRGNELSVSDALTTQRLASSSLPPFSRSPQSTKVPMSFFWRKPPASIESPASMNFNAVLVTLELAKSAATGIGIPGVESAVNAVAELASMVSRMNANEKELPKLIKTLNNFIEIDISGCRTDLAQRLYSLASKLSPMVERCNILLKKPRFKRFVSSKKHEKEIQEMKHLIASHIQEFTVSR</sequence>
<protein>
    <submittedName>
        <fullName evidence="2">Uncharacterized protein</fullName>
    </submittedName>
</protein>
<evidence type="ECO:0000256" key="1">
    <source>
        <dbReference type="SAM" id="MobiDB-lite"/>
    </source>
</evidence>
<dbReference type="Proteomes" id="UP001219525">
    <property type="component" value="Unassembled WGS sequence"/>
</dbReference>
<gene>
    <name evidence="2" type="ORF">GGX14DRAFT_693065</name>
</gene>
<feature type="region of interest" description="Disordered" evidence="1">
    <location>
        <begin position="203"/>
        <end position="229"/>
    </location>
</feature>
<evidence type="ECO:0000313" key="3">
    <source>
        <dbReference type="Proteomes" id="UP001219525"/>
    </source>
</evidence>
<proteinExistence type="predicted"/>
<accession>A0AAD7E3P8</accession>
<organism evidence="2 3">
    <name type="scientific">Mycena pura</name>
    <dbReference type="NCBI Taxonomy" id="153505"/>
    <lineage>
        <taxon>Eukaryota</taxon>
        <taxon>Fungi</taxon>
        <taxon>Dikarya</taxon>
        <taxon>Basidiomycota</taxon>
        <taxon>Agaricomycotina</taxon>
        <taxon>Agaricomycetes</taxon>
        <taxon>Agaricomycetidae</taxon>
        <taxon>Agaricales</taxon>
        <taxon>Marasmiineae</taxon>
        <taxon>Mycenaceae</taxon>
        <taxon>Mycena</taxon>
    </lineage>
</organism>
<name>A0AAD7E3P8_9AGAR</name>
<keyword evidence="3" id="KW-1185">Reference proteome</keyword>
<dbReference type="EMBL" id="JARJCW010000003">
    <property type="protein sequence ID" value="KAJ7226963.1"/>
    <property type="molecule type" value="Genomic_DNA"/>
</dbReference>